<protein>
    <submittedName>
        <fullName evidence="2">Uncharacterized protein</fullName>
    </submittedName>
</protein>
<dbReference type="Proteomes" id="UP001190700">
    <property type="component" value="Unassembled WGS sequence"/>
</dbReference>
<feature type="compositionally biased region" description="Polar residues" evidence="1">
    <location>
        <begin position="76"/>
        <end position="90"/>
    </location>
</feature>
<feature type="non-terminal residue" evidence="2">
    <location>
        <position position="276"/>
    </location>
</feature>
<evidence type="ECO:0000313" key="2">
    <source>
        <dbReference type="EMBL" id="KAK3238084.1"/>
    </source>
</evidence>
<feature type="compositionally biased region" description="Basic residues" evidence="1">
    <location>
        <begin position="95"/>
        <end position="112"/>
    </location>
</feature>
<dbReference type="EMBL" id="LGRX02034335">
    <property type="protein sequence ID" value="KAK3238084.1"/>
    <property type="molecule type" value="Genomic_DNA"/>
</dbReference>
<feature type="compositionally biased region" description="Basic residues" evidence="1">
    <location>
        <begin position="16"/>
        <end position="29"/>
    </location>
</feature>
<name>A0AAE0BLU1_9CHLO</name>
<accession>A0AAE0BLU1</accession>
<evidence type="ECO:0000313" key="3">
    <source>
        <dbReference type="Proteomes" id="UP001190700"/>
    </source>
</evidence>
<sequence length="276" mass="30528">MGRSQDSNREPTGRHSSARAKGGRGRSKERRAEPEPEGGEETGAFGFASAFQTLVQEAEEIPTEAPRQTDEHPLDTEQNTANKFSMTSGEETAERRRKKHERRRSSQSRSRSRSSGSGHGSTSPARRVLLGEESPPRRRHRSGSKQLGGPKLLTHLKREREKKSSLSLRRLLIQSGLFKRVSAPCTTLNLSVSPLPSNPSTSQCPHTLSQTLTAGLKKMGLEAPTDMKEASLRECADGLRPPLLEQAVQAEKISEVWAERAARMKDQERRTEACLS</sequence>
<proteinExistence type="predicted"/>
<comment type="caution">
    <text evidence="2">The sequence shown here is derived from an EMBL/GenBank/DDBJ whole genome shotgun (WGS) entry which is preliminary data.</text>
</comment>
<reference evidence="2 3" key="1">
    <citation type="journal article" date="2015" name="Genome Biol. Evol.">
        <title>Comparative Genomics of a Bacterivorous Green Alga Reveals Evolutionary Causalities and Consequences of Phago-Mixotrophic Mode of Nutrition.</title>
        <authorList>
            <person name="Burns J.A."/>
            <person name="Paasch A."/>
            <person name="Narechania A."/>
            <person name="Kim E."/>
        </authorList>
    </citation>
    <scope>NUCLEOTIDE SEQUENCE [LARGE SCALE GENOMIC DNA]</scope>
    <source>
        <strain evidence="2 3">PLY_AMNH</strain>
    </source>
</reference>
<evidence type="ECO:0000256" key="1">
    <source>
        <dbReference type="SAM" id="MobiDB-lite"/>
    </source>
</evidence>
<feature type="compositionally biased region" description="Basic and acidic residues" evidence="1">
    <location>
        <begin position="1"/>
        <end position="13"/>
    </location>
</feature>
<organism evidence="2 3">
    <name type="scientific">Cymbomonas tetramitiformis</name>
    <dbReference type="NCBI Taxonomy" id="36881"/>
    <lineage>
        <taxon>Eukaryota</taxon>
        <taxon>Viridiplantae</taxon>
        <taxon>Chlorophyta</taxon>
        <taxon>Pyramimonadophyceae</taxon>
        <taxon>Pyramimonadales</taxon>
        <taxon>Pyramimonadaceae</taxon>
        <taxon>Cymbomonas</taxon>
    </lineage>
</organism>
<keyword evidence="3" id="KW-1185">Reference proteome</keyword>
<gene>
    <name evidence="2" type="ORF">CYMTET_51879</name>
</gene>
<feature type="region of interest" description="Disordered" evidence="1">
    <location>
        <begin position="1"/>
        <end position="165"/>
    </location>
</feature>
<dbReference type="AlphaFoldDB" id="A0AAE0BLU1"/>